<dbReference type="InterPro" id="IPR011105">
    <property type="entry name" value="Cell_wall_hydrolase_SleB"/>
</dbReference>
<gene>
    <name evidence="2" type="ORF">ABOZ73_18645</name>
</gene>
<dbReference type="Gene3D" id="1.10.10.2520">
    <property type="entry name" value="Cell wall hydrolase SleB, domain 1"/>
    <property type="match status" value="1"/>
</dbReference>
<evidence type="ECO:0000259" key="1">
    <source>
        <dbReference type="Pfam" id="PF07486"/>
    </source>
</evidence>
<dbReference type="Pfam" id="PF07486">
    <property type="entry name" value="Hydrolase_2"/>
    <property type="match status" value="1"/>
</dbReference>
<dbReference type="EMBL" id="CP158375">
    <property type="protein sequence ID" value="XDO96755.1"/>
    <property type="molecule type" value="Genomic_DNA"/>
</dbReference>
<reference evidence="2" key="1">
    <citation type="submission" date="2024-06" db="EMBL/GenBank/DDBJ databases">
        <title>Caulobacter inopinatus, sp. nov.</title>
        <authorList>
            <person name="Donachie S.P."/>
        </authorList>
    </citation>
    <scope>NUCLEOTIDE SEQUENCE</scope>
    <source>
        <strain evidence="2">73W</strain>
    </source>
</reference>
<name>A0AB39KSR0_9CAUL</name>
<accession>A0AB39KSR0</accession>
<dbReference type="AlphaFoldDB" id="A0AB39KSR0"/>
<organism evidence="2">
    <name type="scientific">Caulobacter sp. 73W</name>
    <dbReference type="NCBI Taxonomy" id="3161137"/>
    <lineage>
        <taxon>Bacteria</taxon>
        <taxon>Pseudomonadati</taxon>
        <taxon>Pseudomonadota</taxon>
        <taxon>Alphaproteobacteria</taxon>
        <taxon>Caulobacterales</taxon>
        <taxon>Caulobacteraceae</taxon>
        <taxon>Caulobacter</taxon>
    </lineage>
</organism>
<sequence length="230" mass="24617">MAVAYVRTRSVVPALAGLAALCGIAGCTYISPPQTLAESVAADPMLRGRLGDGPRLRRLTDEDFIGRPMDSAILRQVRTAMSGGERECLAQAVYYEARGESEAGQAAIAAVVMNRVRSPRYPKSVCEVVFQGAPRRGCQFSFACNGAMLASPPHGAAWRKARKVADAVMAGEAGHEVRGALSFHADYVSPSWAAVLPRITQIGRHTFYGAARKMKVVQTMPEATQSPPIE</sequence>
<protein>
    <submittedName>
        <fullName evidence="2">Cell wall hydrolase</fullName>
    </submittedName>
</protein>
<feature type="domain" description="Cell wall hydrolase SleB" evidence="1">
    <location>
        <begin position="99"/>
        <end position="208"/>
    </location>
</feature>
<dbReference type="RefSeq" id="WP_369059595.1">
    <property type="nucleotide sequence ID" value="NZ_CP158375.1"/>
</dbReference>
<keyword evidence="2" id="KW-0378">Hydrolase</keyword>
<dbReference type="PROSITE" id="PS51257">
    <property type="entry name" value="PROKAR_LIPOPROTEIN"/>
    <property type="match status" value="1"/>
</dbReference>
<proteinExistence type="predicted"/>
<evidence type="ECO:0000313" key="2">
    <source>
        <dbReference type="EMBL" id="XDO96755.1"/>
    </source>
</evidence>
<dbReference type="InterPro" id="IPR042047">
    <property type="entry name" value="SleB_dom1"/>
</dbReference>
<dbReference type="GO" id="GO:0016787">
    <property type="term" value="F:hydrolase activity"/>
    <property type="evidence" value="ECO:0007669"/>
    <property type="project" value="UniProtKB-KW"/>
</dbReference>